<dbReference type="AlphaFoldDB" id="A0A7X0DVD4"/>
<name>A0A7X0DVD4_RHILE</name>
<comment type="caution">
    <text evidence="1">The sequence shown here is derived from an EMBL/GenBank/DDBJ whole genome shotgun (WGS) entry which is preliminary data.</text>
</comment>
<proteinExistence type="predicted"/>
<sequence length="143" mass="15047">MASKDLHNRLHFVPLIVPVAARTDNTPIVSAIIDTQGYESVEFALVTGTNTDSNATFAVTVDEGDNSALSDAVAVTNSKLIGTLAEGSFTFADDNECRKLGYIGNKRYVRLTVTPSGNDAGNIFIAGVAVLGNSRTKPTPTLS</sequence>
<dbReference type="Proteomes" id="UP000517187">
    <property type="component" value="Unassembled WGS sequence"/>
</dbReference>
<dbReference type="RefSeq" id="WP_184696964.1">
    <property type="nucleotide sequence ID" value="NZ_JACIIJ010000016.1"/>
</dbReference>
<organism evidence="1 2">
    <name type="scientific">Rhizobium leguminosarum</name>
    <dbReference type="NCBI Taxonomy" id="384"/>
    <lineage>
        <taxon>Bacteria</taxon>
        <taxon>Pseudomonadati</taxon>
        <taxon>Pseudomonadota</taxon>
        <taxon>Alphaproteobacteria</taxon>
        <taxon>Hyphomicrobiales</taxon>
        <taxon>Rhizobiaceae</taxon>
        <taxon>Rhizobium/Agrobacterium group</taxon>
        <taxon>Rhizobium</taxon>
    </lineage>
</organism>
<accession>A0A7X0DVD4</accession>
<gene>
    <name evidence="1" type="ORF">GGE66_005575</name>
</gene>
<evidence type="ECO:0000313" key="2">
    <source>
        <dbReference type="Proteomes" id="UP000517187"/>
    </source>
</evidence>
<evidence type="ECO:0000313" key="1">
    <source>
        <dbReference type="EMBL" id="MBB6224560.1"/>
    </source>
</evidence>
<reference evidence="1 2" key="1">
    <citation type="submission" date="2020-08" db="EMBL/GenBank/DDBJ databases">
        <title>Genomic Encyclopedia of Type Strains, Phase IV (KMG-V): Genome sequencing to study the core and pangenomes of soil and plant-associated prokaryotes.</title>
        <authorList>
            <person name="Whitman W."/>
        </authorList>
    </citation>
    <scope>NUCLEOTIDE SEQUENCE [LARGE SCALE GENOMIC DNA]</scope>
    <source>
        <strain evidence="1 2">SEMIA 4011</strain>
    </source>
</reference>
<protein>
    <submittedName>
        <fullName evidence="1">Uncharacterized protein</fullName>
    </submittedName>
</protein>
<dbReference type="EMBL" id="JACIIJ010000016">
    <property type="protein sequence ID" value="MBB6224560.1"/>
    <property type="molecule type" value="Genomic_DNA"/>
</dbReference>